<dbReference type="EMBL" id="ASPP01041510">
    <property type="protein sequence ID" value="ETO00265.1"/>
    <property type="molecule type" value="Genomic_DNA"/>
</dbReference>
<evidence type="ECO:0000313" key="2">
    <source>
        <dbReference type="Proteomes" id="UP000023152"/>
    </source>
</evidence>
<keyword evidence="2" id="KW-1185">Reference proteome</keyword>
<accession>X6LHR8</accession>
<proteinExistence type="predicted"/>
<evidence type="ECO:0000313" key="1">
    <source>
        <dbReference type="EMBL" id="ETO00265.1"/>
    </source>
</evidence>
<reference evidence="1 2" key="1">
    <citation type="journal article" date="2013" name="Curr. Biol.">
        <title>The Genome of the Foraminiferan Reticulomyxa filosa.</title>
        <authorList>
            <person name="Glockner G."/>
            <person name="Hulsmann N."/>
            <person name="Schleicher M."/>
            <person name="Noegel A.A."/>
            <person name="Eichinger L."/>
            <person name="Gallinger C."/>
            <person name="Pawlowski J."/>
            <person name="Sierra R."/>
            <person name="Euteneuer U."/>
            <person name="Pillet L."/>
            <person name="Moustafa A."/>
            <person name="Platzer M."/>
            <person name="Groth M."/>
            <person name="Szafranski K."/>
            <person name="Schliwa M."/>
        </authorList>
    </citation>
    <scope>NUCLEOTIDE SEQUENCE [LARGE SCALE GENOMIC DNA]</scope>
</reference>
<sequence>MKKRCFYPILKKLDLNICFMEKIDRFHKMALQFEIYCFNPQQLHQNKDAEGRVCKIQKGSKANKHMSKQVFIFIFYGMSKKEEGEVEKYIGASGYVLKNMQTFNLKIIEKYFAIEPYGNEKVIFKAVDLDDKGRMERSKEANWKQLLQMIKDKLKLTDTSTFLFVKKDNPDDQIDNDGDLMDLWNELNKSRK</sequence>
<dbReference type="AlphaFoldDB" id="X6LHR8"/>
<name>X6LHR8_RETFI</name>
<protein>
    <submittedName>
        <fullName evidence="1">Uncharacterized protein</fullName>
    </submittedName>
</protein>
<dbReference type="Proteomes" id="UP000023152">
    <property type="component" value="Unassembled WGS sequence"/>
</dbReference>
<feature type="non-terminal residue" evidence="1">
    <location>
        <position position="192"/>
    </location>
</feature>
<organism evidence="1 2">
    <name type="scientific">Reticulomyxa filosa</name>
    <dbReference type="NCBI Taxonomy" id="46433"/>
    <lineage>
        <taxon>Eukaryota</taxon>
        <taxon>Sar</taxon>
        <taxon>Rhizaria</taxon>
        <taxon>Retaria</taxon>
        <taxon>Foraminifera</taxon>
        <taxon>Monothalamids</taxon>
        <taxon>Reticulomyxidae</taxon>
        <taxon>Reticulomyxa</taxon>
    </lineage>
</organism>
<gene>
    <name evidence="1" type="ORF">RFI_37182</name>
</gene>
<comment type="caution">
    <text evidence="1">The sequence shown here is derived from an EMBL/GenBank/DDBJ whole genome shotgun (WGS) entry which is preliminary data.</text>
</comment>